<dbReference type="Pfam" id="PF10520">
    <property type="entry name" value="Lipid_desat"/>
    <property type="match status" value="1"/>
</dbReference>
<comment type="similarity">
    <text evidence="2">Belongs to the fatty acid desaturase CarF family.</text>
</comment>
<evidence type="ECO:0000256" key="5">
    <source>
        <dbReference type="ARBA" id="ARBA00023136"/>
    </source>
</evidence>
<organism evidence="8">
    <name type="scientific">viral metagenome</name>
    <dbReference type="NCBI Taxonomy" id="1070528"/>
    <lineage>
        <taxon>unclassified sequences</taxon>
        <taxon>metagenomes</taxon>
        <taxon>organismal metagenomes</taxon>
    </lineage>
</organism>
<keyword evidence="5 6" id="KW-0472">Membrane</keyword>
<dbReference type="GO" id="GO:0016020">
    <property type="term" value="C:membrane"/>
    <property type="evidence" value="ECO:0007669"/>
    <property type="project" value="UniProtKB-SubCell"/>
</dbReference>
<dbReference type="PANTHER" id="PTHR48230:SF1">
    <property type="entry name" value="LIPID DESATURASE DOMAIN-CONTAINING PROTEIN"/>
    <property type="match status" value="1"/>
</dbReference>
<feature type="transmembrane region" description="Helical" evidence="6">
    <location>
        <begin position="55"/>
        <end position="79"/>
    </location>
</feature>
<sequence length="228" mass="27075">MHFLLQIIIGFLLADFLSGFFHWFEDTYLNYCTNIPVLSTVSKDNELHHYFPRSIIAYSYLEHIQVTLFLTIIIIGIIFICDKKFVFRYKYLFISLACFSTIANIIHRYAHMRQCENFAAITLLQKTGILCSHEHHSIHHEKSDEKYCVISECNNAILDRLYFWRALENIVYLITGIAPDRKMKYDDYYEIHNYMHENAKLVCPDIPTKPQVDELIRKLQEYKKCAKV</sequence>
<feature type="transmembrane region" description="Helical" evidence="6">
    <location>
        <begin position="7"/>
        <end position="24"/>
    </location>
</feature>
<evidence type="ECO:0000256" key="2">
    <source>
        <dbReference type="ARBA" id="ARBA00007620"/>
    </source>
</evidence>
<comment type="subcellular location">
    <subcellularLocation>
        <location evidence="1">Membrane</location>
        <topology evidence="1">Multi-pass membrane protein</topology>
    </subcellularLocation>
</comment>
<feature type="transmembrane region" description="Helical" evidence="6">
    <location>
        <begin position="91"/>
        <end position="110"/>
    </location>
</feature>
<accession>A0A6C0KGT1</accession>
<evidence type="ECO:0000256" key="1">
    <source>
        <dbReference type="ARBA" id="ARBA00004141"/>
    </source>
</evidence>
<dbReference type="AlphaFoldDB" id="A0A6C0KGT1"/>
<reference evidence="8" key="1">
    <citation type="journal article" date="2020" name="Nature">
        <title>Giant virus diversity and host interactions through global metagenomics.</title>
        <authorList>
            <person name="Schulz F."/>
            <person name="Roux S."/>
            <person name="Paez-Espino D."/>
            <person name="Jungbluth S."/>
            <person name="Walsh D.A."/>
            <person name="Denef V.J."/>
            <person name="McMahon K.D."/>
            <person name="Konstantinidis K.T."/>
            <person name="Eloe-Fadrosh E.A."/>
            <person name="Kyrpides N.C."/>
            <person name="Woyke T."/>
        </authorList>
    </citation>
    <scope>NUCLEOTIDE SEQUENCE</scope>
    <source>
        <strain evidence="8">GVMAG-S-3300012000-57</strain>
    </source>
</reference>
<name>A0A6C0KGT1_9ZZZZ</name>
<dbReference type="InterPro" id="IPR019547">
    <property type="entry name" value="Lipid_desat"/>
</dbReference>
<evidence type="ECO:0000256" key="3">
    <source>
        <dbReference type="ARBA" id="ARBA00022692"/>
    </source>
</evidence>
<keyword evidence="3 6" id="KW-0812">Transmembrane</keyword>
<evidence type="ECO:0000313" key="8">
    <source>
        <dbReference type="EMBL" id="QHU17202.1"/>
    </source>
</evidence>
<evidence type="ECO:0000256" key="6">
    <source>
        <dbReference type="SAM" id="Phobius"/>
    </source>
</evidence>
<dbReference type="EMBL" id="MN740899">
    <property type="protein sequence ID" value="QHU17202.1"/>
    <property type="molecule type" value="Genomic_DNA"/>
</dbReference>
<protein>
    <recommendedName>
        <fullName evidence="7">Lipid desaturase domain-containing protein</fullName>
    </recommendedName>
</protein>
<evidence type="ECO:0000259" key="7">
    <source>
        <dbReference type="Pfam" id="PF10520"/>
    </source>
</evidence>
<proteinExistence type="inferred from homology"/>
<evidence type="ECO:0000256" key="4">
    <source>
        <dbReference type="ARBA" id="ARBA00022989"/>
    </source>
</evidence>
<keyword evidence="4 6" id="KW-1133">Transmembrane helix</keyword>
<dbReference type="PANTHER" id="PTHR48230">
    <property type="match status" value="1"/>
</dbReference>
<feature type="domain" description="Lipid desaturase" evidence="7">
    <location>
        <begin position="12"/>
        <end position="180"/>
    </location>
</feature>
<dbReference type="InterPro" id="IPR053335">
    <property type="entry name" value="Fatty_acid_desaturase_CarF"/>
</dbReference>